<protein>
    <submittedName>
        <fullName evidence="2">Uncharacterized protein</fullName>
    </submittedName>
</protein>
<dbReference type="RefSeq" id="XP_002954248.1">
    <property type="nucleotide sequence ID" value="XM_002954202.1"/>
</dbReference>
<dbReference type="Proteomes" id="UP000001058">
    <property type="component" value="Unassembled WGS sequence"/>
</dbReference>
<proteinExistence type="predicted"/>
<dbReference type="KEGG" id="vcn:VOLCADRAFT_95113"/>
<sequence>MADVGGASGKPPKGKRESSKDTYTYNGKEYSAREFYEKLKDSKRNSRASWWAFFNVVLVNNAVKLACAFCPTQLKAIAITRRHIGQVLKVQRALDAHFAEFDKQNPDMMVKPRGNMEAVAEWRGQLVSAVSRAQQGGKEREDARKLAAEVYAGNGEGATEEDRRADKDAPSLVHDALCACAFVRWRCTRKQLTAAEDVYVAPPHGTLWNSAAMKMPDGYMLTLSQVTTVHQLGAHCLPPSEGISTLTGIDPGISRGQWSRCNIWTVDLDLDLELNLELFALFPTFNTGRARAGPDTISHHRVGQSAGRASSNLMWPASVRSQRSQRSAEI</sequence>
<dbReference type="AlphaFoldDB" id="D8U6M5"/>
<dbReference type="InParanoid" id="D8U6M5"/>
<evidence type="ECO:0000256" key="1">
    <source>
        <dbReference type="SAM" id="MobiDB-lite"/>
    </source>
</evidence>
<evidence type="ECO:0000313" key="3">
    <source>
        <dbReference type="Proteomes" id="UP000001058"/>
    </source>
</evidence>
<keyword evidence="3" id="KW-1185">Reference proteome</keyword>
<accession>D8U6M5</accession>
<evidence type="ECO:0000313" key="2">
    <source>
        <dbReference type="EMBL" id="EFJ44672.1"/>
    </source>
</evidence>
<feature type="region of interest" description="Disordered" evidence="1">
    <location>
        <begin position="1"/>
        <end position="23"/>
    </location>
</feature>
<dbReference type="eggNOG" id="ENOG502R1NR">
    <property type="taxonomic scope" value="Eukaryota"/>
</dbReference>
<dbReference type="EMBL" id="GL378362">
    <property type="protein sequence ID" value="EFJ44672.1"/>
    <property type="molecule type" value="Genomic_DNA"/>
</dbReference>
<dbReference type="GeneID" id="9624234"/>
<organism evidence="3">
    <name type="scientific">Volvox carteri f. nagariensis</name>
    <dbReference type="NCBI Taxonomy" id="3068"/>
    <lineage>
        <taxon>Eukaryota</taxon>
        <taxon>Viridiplantae</taxon>
        <taxon>Chlorophyta</taxon>
        <taxon>core chlorophytes</taxon>
        <taxon>Chlorophyceae</taxon>
        <taxon>CS clade</taxon>
        <taxon>Chlamydomonadales</taxon>
        <taxon>Volvocaceae</taxon>
        <taxon>Volvox</taxon>
    </lineage>
</organism>
<reference evidence="2 3" key="1">
    <citation type="journal article" date="2010" name="Science">
        <title>Genomic analysis of organismal complexity in the multicellular green alga Volvox carteri.</title>
        <authorList>
            <person name="Prochnik S.E."/>
            <person name="Umen J."/>
            <person name="Nedelcu A.M."/>
            <person name="Hallmann A."/>
            <person name="Miller S.M."/>
            <person name="Nishii I."/>
            <person name="Ferris P."/>
            <person name="Kuo A."/>
            <person name="Mitros T."/>
            <person name="Fritz-Laylin L.K."/>
            <person name="Hellsten U."/>
            <person name="Chapman J."/>
            <person name="Simakov O."/>
            <person name="Rensing S.A."/>
            <person name="Terry A."/>
            <person name="Pangilinan J."/>
            <person name="Kapitonov V."/>
            <person name="Jurka J."/>
            <person name="Salamov A."/>
            <person name="Shapiro H."/>
            <person name="Schmutz J."/>
            <person name="Grimwood J."/>
            <person name="Lindquist E."/>
            <person name="Lucas S."/>
            <person name="Grigoriev I.V."/>
            <person name="Schmitt R."/>
            <person name="Kirk D."/>
            <person name="Rokhsar D.S."/>
        </authorList>
    </citation>
    <scope>NUCLEOTIDE SEQUENCE [LARGE SCALE GENOMIC DNA]</scope>
    <source>
        <strain evidence="3">f. Nagariensis / Eve</strain>
    </source>
</reference>
<gene>
    <name evidence="2" type="ORF">VOLCADRAFT_95113</name>
</gene>
<name>D8U6M5_VOLCA</name>